<dbReference type="GO" id="GO:0019825">
    <property type="term" value="F:oxygen binding"/>
    <property type="evidence" value="ECO:0007669"/>
    <property type="project" value="InterPro"/>
</dbReference>
<evidence type="ECO:0000313" key="2">
    <source>
        <dbReference type="Proteomes" id="UP000267096"/>
    </source>
</evidence>
<protein>
    <submittedName>
        <fullName evidence="3">GLOBIN domain-containing protein</fullName>
    </submittedName>
</protein>
<organism evidence="3">
    <name type="scientific">Anisakis simplex</name>
    <name type="common">Herring worm</name>
    <dbReference type="NCBI Taxonomy" id="6269"/>
    <lineage>
        <taxon>Eukaryota</taxon>
        <taxon>Metazoa</taxon>
        <taxon>Ecdysozoa</taxon>
        <taxon>Nematoda</taxon>
        <taxon>Chromadorea</taxon>
        <taxon>Rhabditida</taxon>
        <taxon>Spirurina</taxon>
        <taxon>Ascaridomorpha</taxon>
        <taxon>Ascaridoidea</taxon>
        <taxon>Anisakidae</taxon>
        <taxon>Anisakis</taxon>
        <taxon>Anisakis simplex complex</taxon>
    </lineage>
</organism>
<keyword evidence="2" id="KW-1185">Reference proteome</keyword>
<dbReference type="OrthoDB" id="5793039at2759"/>
<sequence>MTSGQFGVNVLHALLRKDPSLIDALRPIEQGGDLDDEEEPLRQTAGGPIQRKSFDLLTYPQYYQAGERIVTLFDDLMQMMQNQHAEQEIIKRIRSVGATHAKQKLIFNSCVWREFKSSILGMVAECGYDSDATRVETLNAWSSLISLVIRE</sequence>
<dbReference type="Proteomes" id="UP000267096">
    <property type="component" value="Unassembled WGS sequence"/>
</dbReference>
<name>A0A0M3J8H7_ANISI</name>
<reference evidence="3" key="1">
    <citation type="submission" date="2017-02" db="UniProtKB">
        <authorList>
            <consortium name="WormBaseParasite"/>
        </authorList>
    </citation>
    <scope>IDENTIFICATION</scope>
</reference>
<accession>A0A0M3J8H7</accession>
<proteinExistence type="predicted"/>
<dbReference type="WBParaSite" id="ASIM_0000388001-mRNA-1">
    <property type="protein sequence ID" value="ASIM_0000388001-mRNA-1"/>
    <property type="gene ID" value="ASIM_0000388001"/>
</dbReference>
<dbReference type="EMBL" id="UYRR01005949">
    <property type="protein sequence ID" value="VDK22159.1"/>
    <property type="molecule type" value="Genomic_DNA"/>
</dbReference>
<dbReference type="AlphaFoldDB" id="A0A0M3J8H7"/>
<evidence type="ECO:0000313" key="3">
    <source>
        <dbReference type="WBParaSite" id="ASIM_0000388001-mRNA-1"/>
    </source>
</evidence>
<reference evidence="1 2" key="2">
    <citation type="submission" date="2018-11" db="EMBL/GenBank/DDBJ databases">
        <authorList>
            <consortium name="Pathogen Informatics"/>
        </authorList>
    </citation>
    <scope>NUCLEOTIDE SEQUENCE [LARGE SCALE GENOMIC DNA]</scope>
</reference>
<dbReference type="Gene3D" id="1.10.490.10">
    <property type="entry name" value="Globins"/>
    <property type="match status" value="1"/>
</dbReference>
<gene>
    <name evidence="1" type="ORF">ASIM_LOCUS3711</name>
</gene>
<dbReference type="InterPro" id="IPR012292">
    <property type="entry name" value="Globin/Proto"/>
</dbReference>
<evidence type="ECO:0000313" key="1">
    <source>
        <dbReference type="EMBL" id="VDK22159.1"/>
    </source>
</evidence>
<dbReference type="GO" id="GO:0020037">
    <property type="term" value="F:heme binding"/>
    <property type="evidence" value="ECO:0007669"/>
    <property type="project" value="InterPro"/>
</dbReference>